<dbReference type="SUPFAM" id="SSF53901">
    <property type="entry name" value="Thiolase-like"/>
    <property type="match status" value="1"/>
</dbReference>
<dbReference type="Gene3D" id="3.40.47.10">
    <property type="match status" value="1"/>
</dbReference>
<dbReference type="PANTHER" id="PTHR11941:SF169">
    <property type="entry name" value="(7AS)-7A-METHYL-1,5-DIOXO-2,3,5,6,7,7A-HEXAHYDRO-1H-INDENE-CARBOXYL-COA HYDROLASE"/>
    <property type="match status" value="1"/>
</dbReference>
<dbReference type="Gene3D" id="3.90.226.10">
    <property type="entry name" value="2-enoyl-CoA Hydratase, Chain A, domain 1"/>
    <property type="match status" value="1"/>
</dbReference>
<dbReference type="SUPFAM" id="SSF52096">
    <property type="entry name" value="ClpP/crotonase"/>
    <property type="match status" value="1"/>
</dbReference>
<dbReference type="Gene3D" id="1.10.12.10">
    <property type="entry name" value="Lyase 2-enoyl-coa Hydratase, Chain A, domain 2"/>
    <property type="match status" value="1"/>
</dbReference>
<keyword evidence="7" id="KW-1185">Reference proteome</keyword>
<evidence type="ECO:0000313" key="6">
    <source>
        <dbReference type="EMBL" id="SEP66894.1"/>
    </source>
</evidence>
<dbReference type="Proteomes" id="UP000199233">
    <property type="component" value="Unassembled WGS sequence"/>
</dbReference>
<evidence type="ECO:0000256" key="2">
    <source>
        <dbReference type="ARBA" id="ARBA00023098"/>
    </source>
</evidence>
<keyword evidence="6" id="KW-0808">Transferase</keyword>
<accession>A0A1H8ZRC6</accession>
<gene>
    <name evidence="6" type="ORF">SAMN04488038_101133</name>
</gene>
<organism evidence="6 7">
    <name type="scientific">Solimonas aquatica</name>
    <dbReference type="NCBI Taxonomy" id="489703"/>
    <lineage>
        <taxon>Bacteria</taxon>
        <taxon>Pseudomonadati</taxon>
        <taxon>Pseudomonadota</taxon>
        <taxon>Gammaproteobacteria</taxon>
        <taxon>Nevskiales</taxon>
        <taxon>Nevskiaceae</taxon>
        <taxon>Solimonas</taxon>
    </lineage>
</organism>
<dbReference type="GO" id="GO:0016746">
    <property type="term" value="F:acyltransferase activity"/>
    <property type="evidence" value="ECO:0007669"/>
    <property type="project" value="InterPro"/>
</dbReference>
<dbReference type="AlphaFoldDB" id="A0A1H8ZRC6"/>
<dbReference type="InterPro" id="IPR029045">
    <property type="entry name" value="ClpP/crotonase-like_dom_sf"/>
</dbReference>
<name>A0A1H8ZRC6_9GAMM</name>
<dbReference type="InterPro" id="IPR001753">
    <property type="entry name" value="Enoyl-CoA_hydra/iso"/>
</dbReference>
<dbReference type="STRING" id="489703.SAMN04488038_101133"/>
<dbReference type="Pfam" id="PF00378">
    <property type="entry name" value="ECH_1"/>
    <property type="match status" value="1"/>
</dbReference>
<dbReference type="EMBL" id="FOFS01000001">
    <property type="protein sequence ID" value="SEP66894.1"/>
    <property type="molecule type" value="Genomic_DNA"/>
</dbReference>
<evidence type="ECO:0000259" key="5">
    <source>
        <dbReference type="Pfam" id="PF18313"/>
    </source>
</evidence>
<dbReference type="InterPro" id="IPR014748">
    <property type="entry name" value="Enoyl-CoA_hydra_C"/>
</dbReference>
<dbReference type="RefSeq" id="WP_093280651.1">
    <property type="nucleotide sequence ID" value="NZ_FOFS01000001.1"/>
</dbReference>
<dbReference type="InterPro" id="IPR018376">
    <property type="entry name" value="Enoyl-CoA_hyd/isom_CS"/>
</dbReference>
<evidence type="ECO:0000256" key="1">
    <source>
        <dbReference type="ARBA" id="ARBA00005254"/>
    </source>
</evidence>
<dbReference type="Gene3D" id="2.40.50.840">
    <property type="match status" value="1"/>
</dbReference>
<dbReference type="FunFam" id="3.90.226.10:FF:000009">
    <property type="entry name" value="Carnitinyl-CoA dehydratase"/>
    <property type="match status" value="1"/>
</dbReference>
<protein>
    <submittedName>
        <fullName evidence="6">Acetyl-CoA C-acetyltransferase</fullName>
    </submittedName>
</protein>
<dbReference type="InterPro" id="IPR016039">
    <property type="entry name" value="Thiolase-like"/>
</dbReference>
<sequence length="764" mass="82491">MNTAARERVPVIVAIGEYLDKPRNPAEGREPVELLQEAVLAADRDGGGGWLRQIDTIRVVDLFCWAYRNLPELLAQRLRIRGAEHIQGPIGGETPVRMMLDAALDIVRGQSEVSLLCGAEAVRTMGALLSQGRKPAWSDPHPSKGPLNAEDHVSRLAADYGLSSPVAIYPLYENACRAHWQQSFAESQAESGLIFAKNSEAAARNPYSWSGRSMSAEEVVTPSKDNRPLYWPYQKYMVANVAVNQAAAVIVTTRERALAMGVPEDQLVYIWSGAGAHEPYDFLQRAHYQHSPALELVLQRTLALNGLAARDLDLFELYSCFPIVPKLARRVLGLAADAQTSVCGGLTMFGGPGNNYMTHAITAMVRALRAGEGRLGLLHGNGEFVTKHHAAVLARRPPTQPLRNEDLQAELEAQQAPAPALLEDYSGPARIETYTVSFTPGGKPDRGIVLARTPDGQRVVTRVTELERDTLQFLIDGTQEAIGREGHIYDGNDGWLHFGLQPPAQLPPAPVRFERHGAHIAVITLDRPEKRNAVNAAVTRLLARYVRLVDEDPQIRVAILQGAGGKVFCAGADLGEIAAGRGLELNHSRNGFAGFVNAKRIKPWIAAVSGSALGGGTELSLACDLTVATRSASFGLPEVKRSLIAAAGGLYRLPRSIPPRVAMAMILSGEAVGAEQALSLGLINELVDEEQLSARALALAQSIADNAPLAVQASRLICASAFEQSDAELAQLSGEKFMSLLGTADFAEGPRAFLEKRKPVWQGR</sequence>
<evidence type="ECO:0000256" key="4">
    <source>
        <dbReference type="RuleBase" id="RU003707"/>
    </source>
</evidence>
<keyword evidence="2" id="KW-0443">Lipid metabolism</keyword>
<reference evidence="6 7" key="1">
    <citation type="submission" date="2016-10" db="EMBL/GenBank/DDBJ databases">
        <authorList>
            <person name="de Groot N.N."/>
        </authorList>
    </citation>
    <scope>NUCLEOTIDE SEQUENCE [LARGE SCALE GENOMIC DNA]</scope>
    <source>
        <strain evidence="6 7">DSM 25927</strain>
    </source>
</reference>
<evidence type="ECO:0000313" key="7">
    <source>
        <dbReference type="Proteomes" id="UP000199233"/>
    </source>
</evidence>
<dbReference type="GO" id="GO:0006635">
    <property type="term" value="P:fatty acid beta-oxidation"/>
    <property type="evidence" value="ECO:0007669"/>
    <property type="project" value="TreeGrafter"/>
</dbReference>
<dbReference type="OrthoDB" id="4470569at2"/>
<proteinExistence type="inferred from homology"/>
<comment type="similarity">
    <text evidence="1 4">Belongs to the enoyl-CoA hydratase/isomerase family.</text>
</comment>
<keyword evidence="3" id="KW-0456">Lyase</keyword>
<dbReference type="CDD" id="cd06558">
    <property type="entry name" value="crotonase-like"/>
    <property type="match status" value="1"/>
</dbReference>
<dbReference type="GO" id="GO:0016829">
    <property type="term" value="F:lyase activity"/>
    <property type="evidence" value="ECO:0007669"/>
    <property type="project" value="UniProtKB-KW"/>
</dbReference>
<dbReference type="InterPro" id="IPR040771">
    <property type="entry name" value="TLP1_add_C"/>
</dbReference>
<dbReference type="PROSITE" id="PS00166">
    <property type="entry name" value="ENOYL_COA_HYDRATASE"/>
    <property type="match status" value="1"/>
</dbReference>
<evidence type="ECO:0000256" key="3">
    <source>
        <dbReference type="ARBA" id="ARBA00023239"/>
    </source>
</evidence>
<dbReference type="Pfam" id="PF18313">
    <property type="entry name" value="TLP1_add_C"/>
    <property type="match status" value="1"/>
</dbReference>
<feature type="domain" description="Thiolase-like protein type 1 additional C-terminal" evidence="5">
    <location>
        <begin position="406"/>
        <end position="488"/>
    </location>
</feature>
<dbReference type="PANTHER" id="PTHR11941">
    <property type="entry name" value="ENOYL-COA HYDRATASE-RELATED"/>
    <property type="match status" value="1"/>
</dbReference>